<dbReference type="EMBL" id="JABVXQ010000012">
    <property type="protein sequence ID" value="KAF6084350.1"/>
    <property type="molecule type" value="Genomic_DNA"/>
</dbReference>
<gene>
    <name evidence="2" type="ORF">HJG60_008621</name>
</gene>
<organism evidence="2 3">
    <name type="scientific">Phyllostomus discolor</name>
    <name type="common">pale spear-nosed bat</name>
    <dbReference type="NCBI Taxonomy" id="89673"/>
    <lineage>
        <taxon>Eukaryota</taxon>
        <taxon>Metazoa</taxon>
        <taxon>Chordata</taxon>
        <taxon>Craniata</taxon>
        <taxon>Vertebrata</taxon>
        <taxon>Euteleostomi</taxon>
        <taxon>Mammalia</taxon>
        <taxon>Eutheria</taxon>
        <taxon>Laurasiatheria</taxon>
        <taxon>Chiroptera</taxon>
        <taxon>Yangochiroptera</taxon>
        <taxon>Phyllostomidae</taxon>
        <taxon>Phyllostominae</taxon>
        <taxon>Phyllostomus</taxon>
    </lineage>
</organism>
<dbReference type="Proteomes" id="UP000664940">
    <property type="component" value="Unassembled WGS sequence"/>
</dbReference>
<comment type="caution">
    <text evidence="2">The sequence shown here is derived from an EMBL/GenBank/DDBJ whole genome shotgun (WGS) entry which is preliminary data.</text>
</comment>
<evidence type="ECO:0000313" key="2">
    <source>
        <dbReference type="EMBL" id="KAF6084350.1"/>
    </source>
</evidence>
<sequence>MAAIHTVWVGTGDVPDTVSKWQSYVDLVQIVQEISMCQVMFNPNFHGPSDDCFMARMRNIVRQHASSASFGSLTAILAWMSGAVLVRSPQWWQVWERGEVAATEGSSNEEPTLSLRQKATLCI</sequence>
<accession>A0A833Z3S3</accession>
<keyword evidence="1" id="KW-0472">Membrane</keyword>
<keyword evidence="1" id="KW-1133">Transmembrane helix</keyword>
<evidence type="ECO:0000256" key="1">
    <source>
        <dbReference type="SAM" id="Phobius"/>
    </source>
</evidence>
<evidence type="ECO:0000313" key="3">
    <source>
        <dbReference type="Proteomes" id="UP000664940"/>
    </source>
</evidence>
<feature type="transmembrane region" description="Helical" evidence="1">
    <location>
        <begin position="65"/>
        <end position="86"/>
    </location>
</feature>
<dbReference type="AlphaFoldDB" id="A0A833Z3S3"/>
<keyword evidence="1" id="KW-0812">Transmembrane</keyword>
<protein>
    <submittedName>
        <fullName evidence="2">Uncharacterized protein</fullName>
    </submittedName>
</protein>
<name>A0A833Z3S3_9CHIR</name>
<reference evidence="2 3" key="1">
    <citation type="journal article" date="2020" name="Nature">
        <title>Six reference-quality genomes reveal evolution of bat adaptations.</title>
        <authorList>
            <person name="Jebb D."/>
            <person name="Huang Z."/>
            <person name="Pippel M."/>
            <person name="Hughes G.M."/>
            <person name="Lavrichenko K."/>
            <person name="Devanna P."/>
            <person name="Winkler S."/>
            <person name="Jermiin L.S."/>
            <person name="Skirmuntt E.C."/>
            <person name="Katzourakis A."/>
            <person name="Burkitt-Gray L."/>
            <person name="Ray D.A."/>
            <person name="Sullivan K.A.M."/>
            <person name="Roscito J.G."/>
            <person name="Kirilenko B.M."/>
            <person name="Davalos L.M."/>
            <person name="Corthals A.P."/>
            <person name="Power M.L."/>
            <person name="Jones G."/>
            <person name="Ransome R.D."/>
            <person name="Dechmann D.K.N."/>
            <person name="Locatelli A.G."/>
            <person name="Puechmaille S.J."/>
            <person name="Fedrigo O."/>
            <person name="Jarvis E.D."/>
            <person name="Hiller M."/>
            <person name="Vernes S.C."/>
            <person name="Myers E.W."/>
            <person name="Teeling E.C."/>
        </authorList>
    </citation>
    <scope>NUCLEOTIDE SEQUENCE [LARGE SCALE GENOMIC DNA]</scope>
    <source>
        <strain evidence="2">Bat1K_MPI-CBG_1</strain>
    </source>
</reference>
<proteinExistence type="predicted"/>